<evidence type="ECO:0000256" key="2">
    <source>
        <dbReference type="SAM" id="Coils"/>
    </source>
</evidence>
<dbReference type="OrthoDB" id="10063881at2759"/>
<feature type="compositionally biased region" description="Polar residues" evidence="3">
    <location>
        <begin position="408"/>
        <end position="417"/>
    </location>
</feature>
<sequence>MASPLENSKEDKLQKEEELTLEERAVLLSAFDKPCAKPKTTSTTGLKIWLAQMAEASKQVEELKKAETTKQADTTKQPEIKPNIEILNKLGTTQSIPVTTTNVTSSVTSNSAVMSSGNVQTLTSLPNYTPRISTFFGEPGKGEATYDLWRYEVDSLRKSTFVPHIVDLLIRRSLRGEAEKVAMRLGPEASLDQLLNKLEVNYGLSIQHDKLMEEFYSAKQKPNEDITAWANRLEDLLYKASKQKLVRPEDINDKLCSMFWSGLDPKLRETSGHLHFMIKDFDKLKLAMREQEVDFKKEARPQPAKMMTQTGTDDNTQSEFTAMIHQLIADVKDLEERDTQYSNKYQNNNRGGSNFRNSNTNYRGTRSNYYNQGNRSNYQNQGNRSNYQNQGQRSNYQNQGQGANYQNSSYGNNVSSQSRREFTPDGIPVCWRCGQEGHKAYGCFDRLDNNRKAGLNSNRSALRGK</sequence>
<organism evidence="5 6">
    <name type="scientific">Mytilus coruscus</name>
    <name type="common">Sea mussel</name>
    <dbReference type="NCBI Taxonomy" id="42192"/>
    <lineage>
        <taxon>Eukaryota</taxon>
        <taxon>Metazoa</taxon>
        <taxon>Spiralia</taxon>
        <taxon>Lophotrochozoa</taxon>
        <taxon>Mollusca</taxon>
        <taxon>Bivalvia</taxon>
        <taxon>Autobranchia</taxon>
        <taxon>Pteriomorphia</taxon>
        <taxon>Mytilida</taxon>
        <taxon>Mytiloidea</taxon>
        <taxon>Mytilidae</taxon>
        <taxon>Mytilinae</taxon>
        <taxon>Mytilus</taxon>
    </lineage>
</organism>
<dbReference type="EMBL" id="CACVKT020008735">
    <property type="protein sequence ID" value="CAC5417328.1"/>
    <property type="molecule type" value="Genomic_DNA"/>
</dbReference>
<dbReference type="PROSITE" id="PS50158">
    <property type="entry name" value="ZF_CCHC"/>
    <property type="match status" value="1"/>
</dbReference>
<protein>
    <recommendedName>
        <fullName evidence="4">CCHC-type domain-containing protein</fullName>
    </recommendedName>
</protein>
<evidence type="ECO:0000256" key="1">
    <source>
        <dbReference type="PROSITE-ProRule" id="PRU00047"/>
    </source>
</evidence>
<dbReference type="PANTHER" id="PTHR23095">
    <property type="entry name" value="PARANEOPLASTIC ANTIGEN"/>
    <property type="match status" value="1"/>
</dbReference>
<feature type="compositionally biased region" description="Low complexity" evidence="3">
    <location>
        <begin position="395"/>
        <end position="407"/>
    </location>
</feature>
<proteinExistence type="predicted"/>
<dbReference type="PANTHER" id="PTHR23095:SF46">
    <property type="entry name" value="GAG PROTEIN"/>
    <property type="match status" value="1"/>
</dbReference>
<feature type="region of interest" description="Disordered" evidence="3">
    <location>
        <begin position="295"/>
        <end position="314"/>
    </location>
</feature>
<reference evidence="5 6" key="1">
    <citation type="submission" date="2020-06" db="EMBL/GenBank/DDBJ databases">
        <authorList>
            <person name="Li R."/>
            <person name="Bekaert M."/>
        </authorList>
    </citation>
    <scope>NUCLEOTIDE SEQUENCE [LARGE SCALE GENOMIC DNA]</scope>
    <source>
        <strain evidence="6">wild</strain>
    </source>
</reference>
<feature type="region of interest" description="Disordered" evidence="3">
    <location>
        <begin position="342"/>
        <end position="421"/>
    </location>
</feature>
<dbReference type="InterPro" id="IPR026523">
    <property type="entry name" value="PNMA"/>
</dbReference>
<keyword evidence="2" id="KW-0175">Coiled coil</keyword>
<feature type="domain" description="CCHC-type" evidence="4">
    <location>
        <begin position="430"/>
        <end position="443"/>
    </location>
</feature>
<dbReference type="AlphaFoldDB" id="A0A6J8EAR7"/>
<accession>A0A6J8EAR7</accession>
<dbReference type="InterPro" id="IPR001878">
    <property type="entry name" value="Znf_CCHC"/>
</dbReference>
<keyword evidence="1" id="KW-0862">Zinc</keyword>
<keyword evidence="6" id="KW-1185">Reference proteome</keyword>
<feature type="compositionally biased region" description="Polar residues" evidence="3">
    <location>
        <begin position="362"/>
        <end position="394"/>
    </location>
</feature>
<keyword evidence="1" id="KW-0863">Zinc-finger</keyword>
<evidence type="ECO:0000256" key="3">
    <source>
        <dbReference type="SAM" id="MobiDB-lite"/>
    </source>
</evidence>
<dbReference type="GO" id="GO:0008270">
    <property type="term" value="F:zinc ion binding"/>
    <property type="evidence" value="ECO:0007669"/>
    <property type="project" value="UniProtKB-KW"/>
</dbReference>
<dbReference type="GO" id="GO:0003676">
    <property type="term" value="F:nucleic acid binding"/>
    <property type="evidence" value="ECO:0007669"/>
    <property type="project" value="InterPro"/>
</dbReference>
<evidence type="ECO:0000259" key="4">
    <source>
        <dbReference type="PROSITE" id="PS50158"/>
    </source>
</evidence>
<name>A0A6J8EAR7_MYTCO</name>
<feature type="compositionally biased region" description="Low complexity" evidence="3">
    <location>
        <begin position="347"/>
        <end position="361"/>
    </location>
</feature>
<evidence type="ECO:0000313" key="5">
    <source>
        <dbReference type="EMBL" id="CAC5417328.1"/>
    </source>
</evidence>
<feature type="coiled-coil region" evidence="2">
    <location>
        <begin position="5"/>
        <end position="73"/>
    </location>
</feature>
<gene>
    <name evidence="5" type="ORF">MCOR_49841</name>
</gene>
<dbReference type="Proteomes" id="UP000507470">
    <property type="component" value="Unassembled WGS sequence"/>
</dbReference>
<evidence type="ECO:0000313" key="6">
    <source>
        <dbReference type="Proteomes" id="UP000507470"/>
    </source>
</evidence>
<keyword evidence="1" id="KW-0479">Metal-binding</keyword>